<protein>
    <recommendedName>
        <fullName evidence="3">PE family protein</fullName>
    </recommendedName>
</protein>
<evidence type="ECO:0000313" key="1">
    <source>
        <dbReference type="EMBL" id="SEF38500.1"/>
    </source>
</evidence>
<proteinExistence type="predicted"/>
<organism evidence="1 2">
    <name type="scientific">Amycolatopsis pretoriensis</name>
    <dbReference type="NCBI Taxonomy" id="218821"/>
    <lineage>
        <taxon>Bacteria</taxon>
        <taxon>Bacillati</taxon>
        <taxon>Actinomycetota</taxon>
        <taxon>Actinomycetes</taxon>
        <taxon>Pseudonocardiales</taxon>
        <taxon>Pseudonocardiaceae</taxon>
        <taxon>Amycolatopsis</taxon>
    </lineage>
</organism>
<gene>
    <name evidence="1" type="ORF">SAMN05421837_12320</name>
</gene>
<dbReference type="Proteomes" id="UP000198878">
    <property type="component" value="Unassembled WGS sequence"/>
</dbReference>
<evidence type="ECO:0008006" key="3">
    <source>
        <dbReference type="Google" id="ProtNLM"/>
    </source>
</evidence>
<reference evidence="2" key="1">
    <citation type="submission" date="2016-10" db="EMBL/GenBank/DDBJ databases">
        <authorList>
            <person name="Varghese N."/>
            <person name="Submissions S."/>
        </authorList>
    </citation>
    <scope>NUCLEOTIDE SEQUENCE [LARGE SCALE GENOMIC DNA]</scope>
    <source>
        <strain evidence="2">DSM 44654</strain>
    </source>
</reference>
<dbReference type="EMBL" id="FNUJ01000023">
    <property type="protein sequence ID" value="SEF38500.1"/>
    <property type="molecule type" value="Genomic_DNA"/>
</dbReference>
<accession>A0A1H5RJS6</accession>
<evidence type="ECO:0000313" key="2">
    <source>
        <dbReference type="Proteomes" id="UP000198878"/>
    </source>
</evidence>
<dbReference type="AlphaFoldDB" id="A0A1H5RJS6"/>
<dbReference type="RefSeq" id="WP_086678590.1">
    <property type="nucleotide sequence ID" value="NZ_FNUJ01000023.1"/>
</dbReference>
<sequence>MADSTVFTSVSGLAGAQMMELAESRRFTVDEATGTKMIEALEGTLRTLEKHWDALQRLREVPAMGATATARWASAQMESTAGREQDLLSQLEAARQHLPRYIEAIRLAIRNHANTPSPRD</sequence>
<name>A0A1H5RJS6_9PSEU</name>
<keyword evidence="2" id="KW-1185">Reference proteome</keyword>